<organism evidence="3 4">
    <name type="scientific">Actinacidiphila reveromycinica</name>
    <dbReference type="NCBI Taxonomy" id="659352"/>
    <lineage>
        <taxon>Bacteria</taxon>
        <taxon>Bacillati</taxon>
        <taxon>Actinomycetota</taxon>
        <taxon>Actinomycetes</taxon>
        <taxon>Kitasatosporales</taxon>
        <taxon>Streptomycetaceae</taxon>
        <taxon>Actinacidiphila</taxon>
    </lineage>
</organism>
<dbReference type="SUPFAM" id="SSF46785">
    <property type="entry name" value="Winged helix' DNA-binding domain"/>
    <property type="match status" value="1"/>
</dbReference>
<dbReference type="InterPro" id="IPR049874">
    <property type="entry name" value="ROK_cs"/>
</dbReference>
<gene>
    <name evidence="3" type="ORF">RVR_505</name>
</gene>
<feature type="domain" description="HTH marR-type" evidence="2">
    <location>
        <begin position="31"/>
        <end position="69"/>
    </location>
</feature>
<keyword evidence="4" id="KW-1185">Reference proteome</keyword>
<dbReference type="AlphaFoldDB" id="A0A7U3UN58"/>
<dbReference type="Proteomes" id="UP000595703">
    <property type="component" value="Chromosome"/>
</dbReference>
<dbReference type="PANTHER" id="PTHR18964:SF149">
    <property type="entry name" value="BIFUNCTIONAL UDP-N-ACETYLGLUCOSAMINE 2-EPIMERASE_N-ACETYLMANNOSAMINE KINASE"/>
    <property type="match status" value="1"/>
</dbReference>
<evidence type="ECO:0000313" key="4">
    <source>
        <dbReference type="Proteomes" id="UP000595703"/>
    </source>
</evidence>
<reference evidence="3 4" key="3">
    <citation type="journal article" date="2011" name="Nat. Chem. Biol.">
        <title>Reveromycin A biosynthesis uses RevG and RevJ for stereospecific spiroacetal formation.</title>
        <authorList>
            <person name="Takahashi S."/>
            <person name="Toyoda A."/>
            <person name="Sekiyama Y."/>
            <person name="Takagi H."/>
            <person name="Nogawa T."/>
            <person name="Uramoto M."/>
            <person name="Suzuki R."/>
            <person name="Koshino H."/>
            <person name="Kumano T."/>
            <person name="Panthee S."/>
            <person name="Dairi T."/>
            <person name="Ishikawa J."/>
            <person name="Ikeda H."/>
            <person name="Sakaki Y."/>
            <person name="Osada H."/>
        </authorList>
    </citation>
    <scope>NUCLEOTIDE SEQUENCE [LARGE SCALE GENOMIC DNA]</scope>
    <source>
        <strain evidence="3 4">SN-593</strain>
    </source>
</reference>
<dbReference type="PANTHER" id="PTHR18964">
    <property type="entry name" value="ROK (REPRESSOR, ORF, KINASE) FAMILY"/>
    <property type="match status" value="1"/>
</dbReference>
<accession>A0A7U3UN58</accession>
<dbReference type="InterPro" id="IPR036390">
    <property type="entry name" value="WH_DNA-bd_sf"/>
</dbReference>
<reference evidence="3 4" key="2">
    <citation type="journal article" date="2011" name="J. Antibiot.">
        <title>Furaquinocins I and J: novel polyketide isoprenoid hybrid compounds from Streptomyces reveromyceticus SN-593.</title>
        <authorList>
            <person name="Panthee S."/>
            <person name="Takahashi S."/>
            <person name="Takagi H."/>
            <person name="Nogawa T."/>
            <person name="Oowada E."/>
            <person name="Uramoto M."/>
            <person name="Osada H."/>
        </authorList>
    </citation>
    <scope>NUCLEOTIDE SEQUENCE [LARGE SCALE GENOMIC DNA]</scope>
    <source>
        <strain evidence="3 4">SN-593</strain>
    </source>
</reference>
<evidence type="ECO:0000313" key="3">
    <source>
        <dbReference type="EMBL" id="BBA95590.1"/>
    </source>
</evidence>
<dbReference type="InterPro" id="IPR000835">
    <property type="entry name" value="HTH_MarR-typ"/>
</dbReference>
<dbReference type="Pfam" id="PF00480">
    <property type="entry name" value="ROK"/>
    <property type="match status" value="1"/>
</dbReference>
<comment type="similarity">
    <text evidence="1">Belongs to the ROK (NagC/XylR) family.</text>
</comment>
<dbReference type="SUPFAM" id="SSF53067">
    <property type="entry name" value="Actin-like ATPase domain"/>
    <property type="match status" value="2"/>
</dbReference>
<dbReference type="Pfam" id="PF12802">
    <property type="entry name" value="MarR_2"/>
    <property type="match status" value="1"/>
</dbReference>
<reference evidence="3 4" key="1">
    <citation type="journal article" date="2010" name="J. Bacteriol.">
        <title>Biochemical characterization of a novel indole prenyltransferase from Streptomyces sp. SN-593.</title>
        <authorList>
            <person name="Takahashi S."/>
            <person name="Takagi H."/>
            <person name="Toyoda A."/>
            <person name="Uramoto M."/>
            <person name="Nogawa T."/>
            <person name="Ueki M."/>
            <person name="Sakaki Y."/>
            <person name="Osada H."/>
        </authorList>
    </citation>
    <scope>NUCLEOTIDE SEQUENCE [LARGE SCALE GENOMIC DNA]</scope>
    <source>
        <strain evidence="3 4">SN-593</strain>
    </source>
</reference>
<dbReference type="Gene3D" id="1.10.10.10">
    <property type="entry name" value="Winged helix-like DNA-binding domain superfamily/Winged helix DNA-binding domain"/>
    <property type="match status" value="1"/>
</dbReference>
<dbReference type="PROSITE" id="PS01125">
    <property type="entry name" value="ROK"/>
    <property type="match status" value="1"/>
</dbReference>
<dbReference type="KEGG" id="arev:RVR_505"/>
<sequence length="402" mass="41861">MDVSAPAPWSAVRMSTADIREANVAAVCRTLRGHGGLTRAQVGRLTGLTRPTVMAVVQQLVAQGLVVEEGQLKAASGGGRPGTLLHFRSRARVVSAVRLRNARVEVTLADMAGNVLAHSLAPTAPEPGDWTDLVASFAGRIAELRDAHPDLGPLAAVAMTLPGSIDRARGRWTVVRVEGWSDLPAADALADAVGVPVGMVNVVAATLIGRLAQEPAPAQSAALVYVGHGVGSAATVGGRLIDGATGSAGELGHCVLPGVEALCRCGRRGCVESVTSVLHLRREFERITGRPAPPTLAGMEDSGDPAVLAMLELAARRLALAASWQVNIVNPEVVYFGGNPFTDGCTRFFGWFAEELRASAYRPNSAGLSVLPLSSGATLRGAIQVASELLPPFLRPELRLVC</sequence>
<dbReference type="RefSeq" id="WP_202232101.1">
    <property type="nucleotide sequence ID" value="NZ_AP018365.1"/>
</dbReference>
<dbReference type="EMBL" id="AP018365">
    <property type="protein sequence ID" value="BBA95590.1"/>
    <property type="molecule type" value="Genomic_DNA"/>
</dbReference>
<dbReference type="Gene3D" id="3.30.420.40">
    <property type="match status" value="2"/>
</dbReference>
<reference evidence="3 4" key="4">
    <citation type="journal article" date="2020" name="Sci. Rep.">
        <title>beta-carboline chemical signals induce reveromycin production through a LuxR family regulator in Streptomyces sp. SN-593.</title>
        <authorList>
            <person name="Panthee S."/>
            <person name="Kito N."/>
            <person name="Hayashi T."/>
            <person name="Shimizu T."/>
            <person name="Ishikawa J."/>
            <person name="Hamamoto H."/>
            <person name="Osada H."/>
            <person name="Takahashi S."/>
        </authorList>
    </citation>
    <scope>NUCLEOTIDE SEQUENCE [LARGE SCALE GENOMIC DNA]</scope>
    <source>
        <strain evidence="3 4">SN-593</strain>
    </source>
</reference>
<dbReference type="InterPro" id="IPR000600">
    <property type="entry name" value="ROK"/>
</dbReference>
<dbReference type="GO" id="GO:0003700">
    <property type="term" value="F:DNA-binding transcription factor activity"/>
    <property type="evidence" value="ECO:0007669"/>
    <property type="project" value="InterPro"/>
</dbReference>
<dbReference type="InterPro" id="IPR043129">
    <property type="entry name" value="ATPase_NBD"/>
</dbReference>
<evidence type="ECO:0000259" key="2">
    <source>
        <dbReference type="Pfam" id="PF12802"/>
    </source>
</evidence>
<proteinExistence type="inferred from homology"/>
<protein>
    <submittedName>
        <fullName evidence="3">Putative ROK family transcriptional regulator</fullName>
    </submittedName>
</protein>
<dbReference type="InterPro" id="IPR036388">
    <property type="entry name" value="WH-like_DNA-bd_sf"/>
</dbReference>
<name>A0A7U3UN58_9ACTN</name>
<evidence type="ECO:0000256" key="1">
    <source>
        <dbReference type="ARBA" id="ARBA00006479"/>
    </source>
</evidence>